<comment type="caution">
    <text evidence="3">The sequence shown here is derived from an EMBL/GenBank/DDBJ whole genome shotgun (WGS) entry which is preliminary data.</text>
</comment>
<evidence type="ECO:0000313" key="4">
    <source>
        <dbReference type="Proteomes" id="UP001529510"/>
    </source>
</evidence>
<dbReference type="SUPFAM" id="SSF49723">
    <property type="entry name" value="Lipase/lipooxygenase domain (PLAT/LH2 domain)"/>
    <property type="match status" value="1"/>
</dbReference>
<gene>
    <name evidence="3" type="ORF">M9458_019103</name>
</gene>
<evidence type="ECO:0000256" key="1">
    <source>
        <dbReference type="PROSITE-ProRule" id="PRU00152"/>
    </source>
</evidence>
<dbReference type="AlphaFoldDB" id="A0ABD0QMG6"/>
<keyword evidence="4" id="KW-1185">Reference proteome</keyword>
<feature type="non-terminal residue" evidence="3">
    <location>
        <position position="53"/>
    </location>
</feature>
<dbReference type="InterPro" id="IPR052970">
    <property type="entry name" value="Inner_ear_hair_cell_LOXHD"/>
</dbReference>
<evidence type="ECO:0000313" key="3">
    <source>
        <dbReference type="EMBL" id="KAL0187433.1"/>
    </source>
</evidence>
<dbReference type="PANTHER" id="PTHR45901">
    <property type="entry name" value="PROTEIN CBG12474"/>
    <property type="match status" value="1"/>
</dbReference>
<dbReference type="PROSITE" id="PS50095">
    <property type="entry name" value="PLAT"/>
    <property type="match status" value="1"/>
</dbReference>
<name>A0ABD0QMG6_CIRMR</name>
<dbReference type="Pfam" id="PF01477">
    <property type="entry name" value="PLAT"/>
    <property type="match status" value="1"/>
</dbReference>
<accession>A0ABD0QMG6</accession>
<evidence type="ECO:0000259" key="2">
    <source>
        <dbReference type="PROSITE" id="PS50095"/>
    </source>
</evidence>
<protein>
    <recommendedName>
        <fullName evidence="2">PLAT domain-containing protein</fullName>
    </recommendedName>
</protein>
<sequence>HPWSLWIWTSDLPGAGTDAAVLLQIYGEKGKSDEMRLDNKTDNFEQGQLDKFM</sequence>
<dbReference type="PANTHER" id="PTHR45901:SF3">
    <property type="entry name" value="LIPOXYGENASE HOMOLOGY DOMAIN-CONTAINING PROTEIN 1"/>
    <property type="match status" value="1"/>
</dbReference>
<proteinExistence type="predicted"/>
<dbReference type="Proteomes" id="UP001529510">
    <property type="component" value="Unassembled WGS sequence"/>
</dbReference>
<comment type="caution">
    <text evidence="1">Lacks conserved residue(s) required for the propagation of feature annotation.</text>
</comment>
<dbReference type="InterPro" id="IPR001024">
    <property type="entry name" value="PLAT/LH2_dom"/>
</dbReference>
<feature type="domain" description="PLAT" evidence="2">
    <location>
        <begin position="1"/>
        <end position="53"/>
    </location>
</feature>
<organism evidence="3 4">
    <name type="scientific">Cirrhinus mrigala</name>
    <name type="common">Mrigala</name>
    <dbReference type="NCBI Taxonomy" id="683832"/>
    <lineage>
        <taxon>Eukaryota</taxon>
        <taxon>Metazoa</taxon>
        <taxon>Chordata</taxon>
        <taxon>Craniata</taxon>
        <taxon>Vertebrata</taxon>
        <taxon>Euteleostomi</taxon>
        <taxon>Actinopterygii</taxon>
        <taxon>Neopterygii</taxon>
        <taxon>Teleostei</taxon>
        <taxon>Ostariophysi</taxon>
        <taxon>Cypriniformes</taxon>
        <taxon>Cyprinidae</taxon>
        <taxon>Labeoninae</taxon>
        <taxon>Labeonini</taxon>
        <taxon>Cirrhinus</taxon>
    </lineage>
</organism>
<dbReference type="InterPro" id="IPR036392">
    <property type="entry name" value="PLAT/LH2_dom_sf"/>
</dbReference>
<reference evidence="3 4" key="1">
    <citation type="submission" date="2024-05" db="EMBL/GenBank/DDBJ databases">
        <title>Genome sequencing and assembly of Indian major carp, Cirrhinus mrigala (Hamilton, 1822).</title>
        <authorList>
            <person name="Mohindra V."/>
            <person name="Chowdhury L.M."/>
            <person name="Lal K."/>
            <person name="Jena J.K."/>
        </authorList>
    </citation>
    <scope>NUCLEOTIDE SEQUENCE [LARGE SCALE GENOMIC DNA]</scope>
    <source>
        <strain evidence="3">CM1030</strain>
        <tissue evidence="3">Blood</tissue>
    </source>
</reference>
<feature type="non-terminal residue" evidence="3">
    <location>
        <position position="1"/>
    </location>
</feature>
<dbReference type="EMBL" id="JAMKFB020000008">
    <property type="protein sequence ID" value="KAL0187433.1"/>
    <property type="molecule type" value="Genomic_DNA"/>
</dbReference>
<dbReference type="Gene3D" id="2.60.60.20">
    <property type="entry name" value="PLAT/LH2 domain"/>
    <property type="match status" value="1"/>
</dbReference>